<dbReference type="Pfam" id="PF17876">
    <property type="entry name" value="CSD2"/>
    <property type="match status" value="1"/>
</dbReference>
<evidence type="ECO:0000313" key="10">
    <source>
        <dbReference type="Proteomes" id="UP000195447"/>
    </source>
</evidence>
<dbReference type="EC" id="3.1.13.1" evidence="7"/>
<organism evidence="9 10">
    <name type="scientific">Faecalitalea cylindroides</name>
    <dbReference type="NCBI Taxonomy" id="39483"/>
    <lineage>
        <taxon>Bacteria</taxon>
        <taxon>Bacillati</taxon>
        <taxon>Bacillota</taxon>
        <taxon>Erysipelotrichia</taxon>
        <taxon>Erysipelotrichales</taxon>
        <taxon>Erysipelotrichaceae</taxon>
        <taxon>Faecalitalea</taxon>
    </lineage>
</organism>
<comment type="caution">
    <text evidence="9">The sequence shown here is derived from an EMBL/GenBank/DDBJ whole genome shotgun (WGS) entry which is preliminary data.</text>
</comment>
<evidence type="ECO:0000256" key="7">
    <source>
        <dbReference type="HAMAP-Rule" id="MF_01895"/>
    </source>
</evidence>
<evidence type="ECO:0000256" key="2">
    <source>
        <dbReference type="ARBA" id="ARBA00022490"/>
    </source>
</evidence>
<dbReference type="InterPro" id="IPR050180">
    <property type="entry name" value="RNR_Ribonuclease"/>
</dbReference>
<dbReference type="Pfam" id="PF00575">
    <property type="entry name" value="S1"/>
    <property type="match status" value="1"/>
</dbReference>
<keyword evidence="5 7" id="KW-0269">Exonuclease</keyword>
<keyword evidence="10" id="KW-1185">Reference proteome</keyword>
<dbReference type="Proteomes" id="UP000195447">
    <property type="component" value="Unassembled WGS sequence"/>
</dbReference>
<comment type="similarity">
    <text evidence="7">Belongs to the RNR ribonuclease family. RNase R subfamily.</text>
</comment>
<dbReference type="HAMAP" id="MF_01895">
    <property type="entry name" value="RNase_R"/>
    <property type="match status" value="1"/>
</dbReference>
<dbReference type="SMART" id="SM00955">
    <property type="entry name" value="RNB"/>
    <property type="match status" value="1"/>
</dbReference>
<dbReference type="PANTHER" id="PTHR23355:SF9">
    <property type="entry name" value="DIS3-LIKE EXONUCLEASE 2"/>
    <property type="match status" value="1"/>
</dbReference>
<sequence>MKNQILEYLKIHQQATLKEIEKACKPRTSKDFTNMIRSLNEMEEEKLIFNDHHIYQYIDPSCMFIGSVKDISRFEFLVNCADRKIRVDKRNSRNVFEKDEVLVLEKEKQNKIIHVFSHGIKKITGTFYRRRNELIFYSDVDFHRPIIIRNKKDFKIEHRTKAVLDIIKYKDPLETKISAVLGKEHEKGVDIDAMLYENNVRINFNENIKKEVKKLDQVVTEKDRMNRVDYRMLKTVTIDGDDARDFDDAISIEEDEQGYILYVHIADVSHYVKKNSAIDKEAYLRSTSIYLADRVVPMLPFELSNGICSLNPNVDRCTLTCKMHIDTAGKCTSYTIVPSLIHSDQRCTYAKVNALLENDPSVLAEYDNVKDLLLRLEKCARSLQERSMERGCIDFNSKEAKIILNKNGKPVDVQLKSRGFAEQMIEECMILANVCVANYLHSHSLPCMYRVHEDPDPKKVYSLCSIADILHEEINFDPEHIQAKDIQLLLEQVKDPANKEILSIVALRTMQKARYDEKCIGHYGLALSEYCHFTSPIRRYSDLIVHRMLRKYCFEECKKDPQYDMEIIQEQSLHVSSKERDAIAIERKVDDYEKALYMSSRIGKRFKGTIVGVQSFGFFVELENTIEGLVPIRSLYDDFYEFDEDTMSLQAQMVGNRYQIGQSVNVVCMETDINKGQITFALC</sequence>
<dbReference type="InterPro" id="IPR003029">
    <property type="entry name" value="S1_domain"/>
</dbReference>
<dbReference type="GO" id="GO:0006402">
    <property type="term" value="P:mRNA catabolic process"/>
    <property type="evidence" value="ECO:0007669"/>
    <property type="project" value="TreeGrafter"/>
</dbReference>
<name>A0A1Y4LX02_9FIRM</name>
<dbReference type="InterPro" id="IPR012340">
    <property type="entry name" value="NA-bd_OB-fold"/>
</dbReference>
<dbReference type="EMBL" id="NFKM01000013">
    <property type="protein sequence ID" value="OUP59581.1"/>
    <property type="molecule type" value="Genomic_DNA"/>
</dbReference>
<dbReference type="AlphaFoldDB" id="A0A1Y4LX02"/>
<dbReference type="GO" id="GO:0005829">
    <property type="term" value="C:cytosol"/>
    <property type="evidence" value="ECO:0007669"/>
    <property type="project" value="TreeGrafter"/>
</dbReference>
<dbReference type="RefSeq" id="WP_087158813.1">
    <property type="nucleotide sequence ID" value="NZ_NFKM01000013.1"/>
</dbReference>
<keyword evidence="6 7" id="KW-0694">RNA-binding</keyword>
<dbReference type="Gene3D" id="2.40.50.140">
    <property type="entry name" value="Nucleic acid-binding proteins"/>
    <property type="match status" value="1"/>
</dbReference>
<dbReference type="InterPro" id="IPR001900">
    <property type="entry name" value="RNase_II/R"/>
</dbReference>
<accession>A0A1Y4LX02</accession>
<evidence type="ECO:0000256" key="1">
    <source>
        <dbReference type="ARBA" id="ARBA00001849"/>
    </source>
</evidence>
<keyword evidence="3 7" id="KW-0540">Nuclease</keyword>
<evidence type="ECO:0000256" key="3">
    <source>
        <dbReference type="ARBA" id="ARBA00022722"/>
    </source>
</evidence>
<dbReference type="PROSITE" id="PS50126">
    <property type="entry name" value="S1"/>
    <property type="match status" value="1"/>
</dbReference>
<keyword evidence="4 7" id="KW-0378">Hydrolase</keyword>
<comment type="catalytic activity">
    <reaction evidence="1 7">
        <text>Exonucleolytic cleavage in the 3'- to 5'-direction to yield nucleoside 5'-phosphates.</text>
        <dbReference type="EC" id="3.1.13.1"/>
    </reaction>
</comment>
<comment type="subcellular location">
    <subcellularLocation>
        <location evidence="7">Cytoplasm</location>
    </subcellularLocation>
</comment>
<dbReference type="NCBIfam" id="TIGR00358">
    <property type="entry name" value="3_prime_RNase"/>
    <property type="match status" value="1"/>
</dbReference>
<evidence type="ECO:0000256" key="4">
    <source>
        <dbReference type="ARBA" id="ARBA00022801"/>
    </source>
</evidence>
<gene>
    <name evidence="7" type="primary">rnr</name>
    <name evidence="9" type="ORF">B5F14_07100</name>
</gene>
<evidence type="ECO:0000313" key="9">
    <source>
        <dbReference type="EMBL" id="OUP59581.1"/>
    </source>
</evidence>
<dbReference type="NCBIfam" id="TIGR02063">
    <property type="entry name" value="RNase_R"/>
    <property type="match status" value="1"/>
</dbReference>
<dbReference type="GO" id="GO:0008859">
    <property type="term" value="F:exoribonuclease II activity"/>
    <property type="evidence" value="ECO:0007669"/>
    <property type="project" value="UniProtKB-UniRule"/>
</dbReference>
<dbReference type="Pfam" id="PF00773">
    <property type="entry name" value="RNB"/>
    <property type="match status" value="1"/>
</dbReference>
<proteinExistence type="inferred from homology"/>
<dbReference type="SMART" id="SM00316">
    <property type="entry name" value="S1"/>
    <property type="match status" value="1"/>
</dbReference>
<reference evidence="10" key="1">
    <citation type="submission" date="2017-04" db="EMBL/GenBank/DDBJ databases">
        <title>Function of individual gut microbiota members based on whole genome sequencing of pure cultures obtained from chicken caecum.</title>
        <authorList>
            <person name="Medvecky M."/>
            <person name="Cejkova D."/>
            <person name="Polansky O."/>
            <person name="Karasova D."/>
            <person name="Kubasova T."/>
            <person name="Cizek A."/>
            <person name="Rychlik I."/>
        </authorList>
    </citation>
    <scope>NUCLEOTIDE SEQUENCE [LARGE SCALE GENOMIC DNA]</scope>
    <source>
        <strain evidence="10">An178</strain>
    </source>
</reference>
<dbReference type="SUPFAM" id="SSF50249">
    <property type="entry name" value="Nucleic acid-binding proteins"/>
    <property type="match status" value="2"/>
</dbReference>
<dbReference type="InterPro" id="IPR011805">
    <property type="entry name" value="RNase_R"/>
</dbReference>
<dbReference type="GO" id="GO:0003723">
    <property type="term" value="F:RNA binding"/>
    <property type="evidence" value="ECO:0007669"/>
    <property type="project" value="UniProtKB-UniRule"/>
</dbReference>
<comment type="function">
    <text evidence="7">3'-5' exoribonuclease that releases 5'-nucleoside monophosphates and is involved in maturation of structured RNAs.</text>
</comment>
<dbReference type="InterPro" id="IPR040476">
    <property type="entry name" value="CSD2"/>
</dbReference>
<protein>
    <recommendedName>
        <fullName evidence="7">Ribonuclease R</fullName>
        <shortName evidence="7">RNase R</shortName>
        <ecNumber evidence="7">3.1.13.1</ecNumber>
    </recommendedName>
</protein>
<evidence type="ECO:0000256" key="5">
    <source>
        <dbReference type="ARBA" id="ARBA00022839"/>
    </source>
</evidence>
<dbReference type="PANTHER" id="PTHR23355">
    <property type="entry name" value="RIBONUCLEASE"/>
    <property type="match status" value="1"/>
</dbReference>
<dbReference type="CDD" id="cd04471">
    <property type="entry name" value="S1_RNase_R"/>
    <property type="match status" value="1"/>
</dbReference>
<dbReference type="InterPro" id="IPR004476">
    <property type="entry name" value="RNase_II/RNase_R"/>
</dbReference>
<keyword evidence="2 7" id="KW-0963">Cytoplasm</keyword>
<evidence type="ECO:0000256" key="6">
    <source>
        <dbReference type="ARBA" id="ARBA00022884"/>
    </source>
</evidence>
<evidence type="ECO:0000259" key="8">
    <source>
        <dbReference type="PROSITE" id="PS50126"/>
    </source>
</evidence>
<feature type="domain" description="S1 motif" evidence="8">
    <location>
        <begin position="603"/>
        <end position="683"/>
    </location>
</feature>